<sequence>MRDLNRCAALLLGALSALAAASPARADESPPIPDCDAPDGASTVERQYQTMTMQPFERGVLKVGPVKDLGVFPAAKEDNPYATKEMFIKATRFCEAVVTLPDGTADPTYWRIQLTFNVRNWLTPSTYCSLKHDVWGNQCAAYRPPGAAPAR</sequence>
<feature type="chain" id="PRO_5047139605" evidence="1">
    <location>
        <begin position="27"/>
        <end position="151"/>
    </location>
</feature>
<dbReference type="RefSeq" id="WP_309388469.1">
    <property type="nucleotide sequence ID" value="NZ_JADBEO010000003.1"/>
</dbReference>
<name>A0ABU1DBC3_9HYPH</name>
<dbReference type="EMBL" id="JADBEO010000003">
    <property type="protein sequence ID" value="MDR4305415.1"/>
    <property type="molecule type" value="Genomic_DNA"/>
</dbReference>
<keyword evidence="1" id="KW-0732">Signal</keyword>
<organism evidence="2 3">
    <name type="scientific">Chelatococcus sambhunathii</name>
    <dbReference type="NCBI Taxonomy" id="363953"/>
    <lineage>
        <taxon>Bacteria</taxon>
        <taxon>Pseudomonadati</taxon>
        <taxon>Pseudomonadota</taxon>
        <taxon>Alphaproteobacteria</taxon>
        <taxon>Hyphomicrobiales</taxon>
        <taxon>Chelatococcaceae</taxon>
        <taxon>Chelatococcus</taxon>
    </lineage>
</organism>
<comment type="caution">
    <text evidence="2">The sequence shown here is derived from an EMBL/GenBank/DDBJ whole genome shotgun (WGS) entry which is preliminary data.</text>
</comment>
<accession>A0ABU1DBC3</accession>
<protein>
    <submittedName>
        <fullName evidence="2">Uncharacterized protein</fullName>
    </submittedName>
</protein>
<keyword evidence="3" id="KW-1185">Reference proteome</keyword>
<dbReference type="Proteomes" id="UP001181622">
    <property type="component" value="Unassembled WGS sequence"/>
</dbReference>
<reference evidence="2" key="1">
    <citation type="submission" date="2020-10" db="EMBL/GenBank/DDBJ databases">
        <authorList>
            <person name="Abbas A."/>
            <person name="Razzaq R."/>
            <person name="Waqas M."/>
            <person name="Abbas N."/>
            <person name="Nielsen T.K."/>
            <person name="Hansen L.H."/>
            <person name="Hussain S."/>
            <person name="Shahid M."/>
        </authorList>
    </citation>
    <scope>NUCLEOTIDE SEQUENCE</scope>
    <source>
        <strain evidence="2">S14</strain>
    </source>
</reference>
<feature type="signal peptide" evidence="1">
    <location>
        <begin position="1"/>
        <end position="26"/>
    </location>
</feature>
<evidence type="ECO:0000256" key="1">
    <source>
        <dbReference type="SAM" id="SignalP"/>
    </source>
</evidence>
<evidence type="ECO:0000313" key="2">
    <source>
        <dbReference type="EMBL" id="MDR4305415.1"/>
    </source>
</evidence>
<evidence type="ECO:0000313" key="3">
    <source>
        <dbReference type="Proteomes" id="UP001181622"/>
    </source>
</evidence>
<proteinExistence type="predicted"/>
<gene>
    <name evidence="2" type="ORF">IHQ68_02105</name>
</gene>